<feature type="transmembrane region" description="Helical" evidence="1">
    <location>
        <begin position="293"/>
        <end position="313"/>
    </location>
</feature>
<gene>
    <name evidence="2" type="ORF">AVDCRST_MAG60-2441</name>
</gene>
<keyword evidence="1" id="KW-0472">Membrane</keyword>
<name>A0A6J4P9L6_9ACTN</name>
<evidence type="ECO:0000313" key="2">
    <source>
        <dbReference type="EMBL" id="CAA9407276.1"/>
    </source>
</evidence>
<protein>
    <recommendedName>
        <fullName evidence="3">Integral membrane protein</fullName>
    </recommendedName>
</protein>
<reference evidence="2" key="1">
    <citation type="submission" date="2020-02" db="EMBL/GenBank/DDBJ databases">
        <authorList>
            <person name="Meier V. D."/>
        </authorList>
    </citation>
    <scope>NUCLEOTIDE SEQUENCE</scope>
    <source>
        <strain evidence="2">AVDCRST_MAG60</strain>
    </source>
</reference>
<feature type="transmembrane region" description="Helical" evidence="1">
    <location>
        <begin position="162"/>
        <end position="181"/>
    </location>
</feature>
<dbReference type="EMBL" id="CADCUN010000267">
    <property type="protein sequence ID" value="CAA9407276.1"/>
    <property type="molecule type" value="Genomic_DNA"/>
</dbReference>
<keyword evidence="1" id="KW-1133">Transmembrane helix</keyword>
<accession>A0A6J4P9L6</accession>
<evidence type="ECO:0000256" key="1">
    <source>
        <dbReference type="SAM" id="Phobius"/>
    </source>
</evidence>
<feature type="transmembrane region" description="Helical" evidence="1">
    <location>
        <begin position="89"/>
        <end position="113"/>
    </location>
</feature>
<evidence type="ECO:0008006" key="3">
    <source>
        <dbReference type="Google" id="ProtNLM"/>
    </source>
</evidence>
<organism evidence="2">
    <name type="scientific">uncultured Nocardioides sp</name>
    <dbReference type="NCBI Taxonomy" id="198441"/>
    <lineage>
        <taxon>Bacteria</taxon>
        <taxon>Bacillati</taxon>
        <taxon>Actinomycetota</taxon>
        <taxon>Actinomycetes</taxon>
        <taxon>Propionibacteriales</taxon>
        <taxon>Nocardioidaceae</taxon>
        <taxon>Nocardioides</taxon>
        <taxon>environmental samples</taxon>
    </lineage>
</organism>
<dbReference type="AlphaFoldDB" id="A0A6J4P9L6"/>
<feature type="transmembrane region" description="Helical" evidence="1">
    <location>
        <begin position="236"/>
        <end position="266"/>
    </location>
</feature>
<feature type="transmembrane region" description="Helical" evidence="1">
    <location>
        <begin position="52"/>
        <end position="77"/>
    </location>
</feature>
<feature type="transmembrane region" description="Helical" evidence="1">
    <location>
        <begin position="125"/>
        <end position="150"/>
    </location>
</feature>
<proteinExistence type="predicted"/>
<sequence>MSSVVPDEGGVDPDDDEPDLDLAEQFFVAHGLPWFVDSIRADVHSRLRRRRLVLVAAIASVLGVVVGVAIGLGAPILEWSEQPLADSGFVVGATVAALVVIGYALVALHARVIARWAGRRTFSSLGLLFPLVTRALPLLLLFVTFLFINAEVWEVSSRLHGSVMWLTLALFVTITVGFLLVRLPEELEVFDAQLDIDRIRAGTHGTPLEGWHEPLEAALLEEIADDEIEGLQRANLILVLLIAQLVQVLLLSMAVFVFFVVFGLLVMDGKIIEGWTGGPVTSVPWFDNANLELLQVSIFLAAFSGLYFTVYAVTDDVYRRQFFTSILHELERAVSARVVYRALRRTRD</sequence>
<keyword evidence="1" id="KW-0812">Transmembrane</keyword>